<accession>A0A4R1KUG7</accession>
<dbReference type="InterPro" id="IPR015943">
    <property type="entry name" value="WD40/YVTN_repeat-like_dom_sf"/>
</dbReference>
<dbReference type="RefSeq" id="WP_132702957.1">
    <property type="nucleotide sequence ID" value="NZ_SMGI01000001.1"/>
</dbReference>
<keyword evidence="6" id="KW-1185">Reference proteome</keyword>
<sequence length="1108" mass="122847">MNVKKLPKKLVLIILFALAVSITASGQRYKDLMNDYSVNFYDVVNEAEAYFNTIDKYAKGSGYKDFMRWVVANEHKYYPTGNRLSVNPAFATKQYNAYLQENDIASMRENSVGGWREVGPFLVENITGHYAAGMGRVEDFYVDPSNPLKIYAGSRSGGLWKTIDGGNTWTSTDTEFLPATGVNTLSVDPNNSDHIYINVRNSRNGYSYGIYESYNGGDTFTETAFNPTNLGFGGLGSNFKIFTVDLHPTIPNLIMVGTNRGIFKTTDNFLTWSQVVTTGDFKQFKFHPTNASTMYALNQKNNFRDFLYRSTDTGNSFTTTTVSTTNSAALIDVTPDEPNSVFFANGTQVFKSSNNGLSFTSFATHGFGIGGFSVNSTDSENLIVGYVDLANKTSTQANFVQRTNWNLYNSMNGNGTLQDNYFNSTAYVHADTRVSESVNGVFYVGTDGTLAKSSDGGVTWTNLMLNSSPRIRENYKLGASQSHNAVTISGSQDNGTTVKNETEWLEIYGADGMEGVILPLNPDYMVGSIQFGGRIRSDNGGQSVASISSNSVDGWWEAPLAFDPNNHFKLYEFRNGVYTSDDFGLTYNYVGTTNFLASNPDNYWWQIRNAEIAQNNSNIIVASRTSEIEKSIDGGATFFSIKNNLPNLAIEDIAFNPNNDDDIIVVNASYQNNNQKVFRTTNGGLSWTNISYNLNDIPVHTVVIEQNSNPNIYIGTEVGVFYKPLNGTVWTIYNTDLPNVAIQELEINHGANTLKAATWGRGLWEFDLVDRESFPSIIKTEITDAPTLNKPKEGVDQYVTSFIDYAGSLTAVEVKYSINNQNFDSTISMSNFGGNRWRSDLPLPNGAVGDQIFFKVKATGSNGDVSETYKFMYQVRPFEYCASQGWNGTGSDYISQVTIGNNFTNNSGQNYYQFFDALAPVELEVGQTYTVTMSMPAVFGPDVAAAWIDFNKNAEFDATEEISMSNYVSNTATGSFTVPNDAILDQVSRIRFSNIYNNTIQPCGGFFGEVEDYQVIFRNSALSVEDFNNLENSIHISPNPTEDYVTINASVSMNKVEVYDLSGRKVIIQNNLNRRETSFSIGHLAESVYIVQIHTSGRLITKKIIKQN</sequence>
<dbReference type="CDD" id="cd15482">
    <property type="entry name" value="Sialidase_non-viral"/>
    <property type="match status" value="1"/>
</dbReference>
<protein>
    <submittedName>
        <fullName evidence="5">Putative secreted protein (Por secretion system target)</fullName>
    </submittedName>
</protein>
<proteinExistence type="predicted"/>
<dbReference type="SUPFAM" id="SSF110296">
    <property type="entry name" value="Oligoxyloglucan reducing end-specific cellobiohydrolase"/>
    <property type="match status" value="2"/>
</dbReference>
<organism evidence="5 6">
    <name type="scientific">Winogradskyella wandonensis</name>
    <dbReference type="NCBI Taxonomy" id="1442586"/>
    <lineage>
        <taxon>Bacteria</taxon>
        <taxon>Pseudomonadati</taxon>
        <taxon>Bacteroidota</taxon>
        <taxon>Flavobacteriia</taxon>
        <taxon>Flavobacteriales</taxon>
        <taxon>Flavobacteriaceae</taxon>
        <taxon>Winogradskyella</taxon>
    </lineage>
</organism>
<dbReference type="OrthoDB" id="9757809at2"/>
<evidence type="ECO:0000313" key="5">
    <source>
        <dbReference type="EMBL" id="TCK68845.1"/>
    </source>
</evidence>
<dbReference type="PANTHER" id="PTHR43739">
    <property type="entry name" value="XYLOGLUCANASE (EUROFUNG)"/>
    <property type="match status" value="1"/>
</dbReference>
<dbReference type="InterPro" id="IPR052025">
    <property type="entry name" value="Xyloglucanase_GH74"/>
</dbReference>
<feature type="domain" description="GEVED" evidence="4">
    <location>
        <begin position="945"/>
        <end position="1015"/>
    </location>
</feature>
<dbReference type="AlphaFoldDB" id="A0A4R1KUG7"/>
<dbReference type="InterPro" id="IPR045474">
    <property type="entry name" value="GEVED"/>
</dbReference>
<dbReference type="Gene3D" id="2.130.10.10">
    <property type="entry name" value="YVTN repeat-like/Quinoprotein amine dehydrogenase"/>
    <property type="match status" value="4"/>
</dbReference>
<comment type="caution">
    <text evidence="5">The sequence shown here is derived from an EMBL/GenBank/DDBJ whole genome shotgun (WGS) entry which is preliminary data.</text>
</comment>
<dbReference type="NCBIfam" id="TIGR04183">
    <property type="entry name" value="Por_Secre_tail"/>
    <property type="match status" value="1"/>
</dbReference>
<evidence type="ECO:0000256" key="2">
    <source>
        <dbReference type="SAM" id="SignalP"/>
    </source>
</evidence>
<dbReference type="Proteomes" id="UP000295714">
    <property type="component" value="Unassembled WGS sequence"/>
</dbReference>
<reference evidence="5 6" key="1">
    <citation type="journal article" date="2015" name="Stand. Genomic Sci.">
        <title>Genomic Encyclopedia of Bacterial and Archaeal Type Strains, Phase III: the genomes of soil and plant-associated and newly described type strains.</title>
        <authorList>
            <person name="Whitman W.B."/>
            <person name="Woyke T."/>
            <person name="Klenk H.P."/>
            <person name="Zhou Y."/>
            <person name="Lilburn T.G."/>
            <person name="Beck B.J."/>
            <person name="De Vos P."/>
            <person name="Vandamme P."/>
            <person name="Eisen J.A."/>
            <person name="Garrity G."/>
            <person name="Hugenholtz P."/>
            <person name="Kyrpides N.C."/>
        </authorList>
    </citation>
    <scope>NUCLEOTIDE SEQUENCE [LARGE SCALE GENOMIC DNA]</scope>
    <source>
        <strain evidence="5 6">CECT 8445</strain>
    </source>
</reference>
<evidence type="ECO:0000313" key="6">
    <source>
        <dbReference type="Proteomes" id="UP000295714"/>
    </source>
</evidence>
<dbReference type="InterPro" id="IPR026444">
    <property type="entry name" value="Secre_tail"/>
</dbReference>
<dbReference type="Pfam" id="PF20009">
    <property type="entry name" value="GEVED"/>
    <property type="match status" value="1"/>
</dbReference>
<gene>
    <name evidence="5" type="ORF">DFQ05_0355</name>
</gene>
<feature type="domain" description="Secretion system C-terminal sorting" evidence="3">
    <location>
        <begin position="1036"/>
        <end position="1105"/>
    </location>
</feature>
<keyword evidence="1 2" id="KW-0732">Signal</keyword>
<evidence type="ECO:0000256" key="1">
    <source>
        <dbReference type="ARBA" id="ARBA00022729"/>
    </source>
</evidence>
<dbReference type="Pfam" id="PF18962">
    <property type="entry name" value="Por_Secre_tail"/>
    <property type="match status" value="1"/>
</dbReference>
<dbReference type="EMBL" id="SMGI01000001">
    <property type="protein sequence ID" value="TCK68845.1"/>
    <property type="molecule type" value="Genomic_DNA"/>
</dbReference>
<dbReference type="GO" id="GO:0010411">
    <property type="term" value="P:xyloglucan metabolic process"/>
    <property type="evidence" value="ECO:0007669"/>
    <property type="project" value="TreeGrafter"/>
</dbReference>
<evidence type="ECO:0000259" key="3">
    <source>
        <dbReference type="Pfam" id="PF18962"/>
    </source>
</evidence>
<feature type="chain" id="PRO_5020630981" evidence="2">
    <location>
        <begin position="27"/>
        <end position="1108"/>
    </location>
</feature>
<dbReference type="PANTHER" id="PTHR43739:SF5">
    <property type="entry name" value="EXO-ALPHA-SIALIDASE"/>
    <property type="match status" value="1"/>
</dbReference>
<evidence type="ECO:0000259" key="4">
    <source>
        <dbReference type="Pfam" id="PF20009"/>
    </source>
</evidence>
<feature type="signal peptide" evidence="2">
    <location>
        <begin position="1"/>
        <end position="26"/>
    </location>
</feature>
<name>A0A4R1KUG7_9FLAO</name>